<evidence type="ECO:0000313" key="3">
    <source>
        <dbReference type="Proteomes" id="UP001203297"/>
    </source>
</evidence>
<proteinExistence type="predicted"/>
<protein>
    <submittedName>
        <fullName evidence="2">Uncharacterized protein</fullName>
    </submittedName>
</protein>
<feature type="compositionally biased region" description="Low complexity" evidence="1">
    <location>
        <begin position="384"/>
        <end position="397"/>
    </location>
</feature>
<feature type="compositionally biased region" description="Polar residues" evidence="1">
    <location>
        <begin position="107"/>
        <end position="123"/>
    </location>
</feature>
<feature type="region of interest" description="Disordered" evidence="1">
    <location>
        <begin position="1"/>
        <end position="295"/>
    </location>
</feature>
<comment type="caution">
    <text evidence="2">The sequence shown here is derived from an EMBL/GenBank/DDBJ whole genome shotgun (WGS) entry which is preliminary data.</text>
</comment>
<feature type="compositionally biased region" description="Polar residues" evidence="1">
    <location>
        <begin position="407"/>
        <end position="421"/>
    </location>
</feature>
<feature type="compositionally biased region" description="Basic residues" evidence="1">
    <location>
        <begin position="124"/>
        <end position="142"/>
    </location>
</feature>
<keyword evidence="3" id="KW-1185">Reference proteome</keyword>
<evidence type="ECO:0000313" key="2">
    <source>
        <dbReference type="EMBL" id="KAI0307626.1"/>
    </source>
</evidence>
<evidence type="ECO:0000256" key="1">
    <source>
        <dbReference type="SAM" id="MobiDB-lite"/>
    </source>
</evidence>
<feature type="compositionally biased region" description="Acidic residues" evidence="1">
    <location>
        <begin position="74"/>
        <end position="104"/>
    </location>
</feature>
<feature type="compositionally biased region" description="Polar residues" evidence="1">
    <location>
        <begin position="157"/>
        <end position="168"/>
    </location>
</feature>
<feature type="region of interest" description="Disordered" evidence="1">
    <location>
        <begin position="369"/>
        <end position="421"/>
    </location>
</feature>
<sequence length="434" mass="45529">MFRASPWITYDPPVSDSPMDNDTEMDAPQISTLHDDAESPPSNTSPARTGKFRVKLLVNETKMGTKFITFNGETGEEAGVGEEPEEEEPEEDEEDELIDDEEDTSAPAPSNNSGPTLSHNNKSGSKRPPAKPKSSQAKRKGRLSATAAATPVIPTTLSSQAQTNQVQDAPSVEPSPAAPQVTSAPPAPASKRKAVPKGTTAAQRAPRKSAAKPKATAPIPPPTDLTADFSEGHAGTVPSSPAHADPRTPEPEATAPLDTTSISAPPAPETSTLEDLEGVPHPRYPLPTKPFQVQLPPKISTGYAPVIPLDRTKNKARHWRLAHREIRGIAGGRWFTRSWVGEKDSELAVAAEAALSLPKLPALSISAPVSGTRAAGKRKPKADAVSTAASSRSASVAPEGAAPSAPLQRSATKRSALSTTVATSEVDMDIDLVS</sequence>
<dbReference type="Proteomes" id="UP001203297">
    <property type="component" value="Unassembled WGS sequence"/>
</dbReference>
<organism evidence="2 3">
    <name type="scientific">Multifurca ochricompacta</name>
    <dbReference type="NCBI Taxonomy" id="376703"/>
    <lineage>
        <taxon>Eukaryota</taxon>
        <taxon>Fungi</taxon>
        <taxon>Dikarya</taxon>
        <taxon>Basidiomycota</taxon>
        <taxon>Agaricomycotina</taxon>
        <taxon>Agaricomycetes</taxon>
        <taxon>Russulales</taxon>
        <taxon>Russulaceae</taxon>
        <taxon>Multifurca</taxon>
    </lineage>
</organism>
<accession>A0AAD4MC45</accession>
<dbReference type="EMBL" id="WTXG01000001">
    <property type="protein sequence ID" value="KAI0307626.1"/>
    <property type="molecule type" value="Genomic_DNA"/>
</dbReference>
<reference evidence="2" key="1">
    <citation type="journal article" date="2022" name="New Phytol.">
        <title>Evolutionary transition to the ectomycorrhizal habit in the genomes of a hyperdiverse lineage of mushroom-forming fungi.</title>
        <authorList>
            <person name="Looney B."/>
            <person name="Miyauchi S."/>
            <person name="Morin E."/>
            <person name="Drula E."/>
            <person name="Courty P.E."/>
            <person name="Kohler A."/>
            <person name="Kuo A."/>
            <person name="LaButti K."/>
            <person name="Pangilinan J."/>
            <person name="Lipzen A."/>
            <person name="Riley R."/>
            <person name="Andreopoulos W."/>
            <person name="He G."/>
            <person name="Johnson J."/>
            <person name="Nolan M."/>
            <person name="Tritt A."/>
            <person name="Barry K.W."/>
            <person name="Grigoriev I.V."/>
            <person name="Nagy L.G."/>
            <person name="Hibbett D."/>
            <person name="Henrissat B."/>
            <person name="Matheny P.B."/>
            <person name="Labbe J."/>
            <person name="Martin F.M."/>
        </authorList>
    </citation>
    <scope>NUCLEOTIDE SEQUENCE</scope>
    <source>
        <strain evidence="2">BPL690</strain>
    </source>
</reference>
<name>A0AAD4MC45_9AGAM</name>
<dbReference type="AlphaFoldDB" id="A0AAD4MC45"/>
<feature type="compositionally biased region" description="Low complexity" evidence="1">
    <location>
        <begin position="145"/>
        <end position="156"/>
    </location>
</feature>
<feature type="compositionally biased region" description="Polar residues" evidence="1">
    <location>
        <begin position="257"/>
        <end position="271"/>
    </location>
</feature>
<gene>
    <name evidence="2" type="ORF">B0F90DRAFT_1675408</name>
</gene>